<protein>
    <recommendedName>
        <fullName evidence="3">Protein kinase domain-containing protein</fullName>
    </recommendedName>
</protein>
<dbReference type="AlphaFoldDB" id="A0A8J5RCY5"/>
<reference evidence="1" key="2">
    <citation type="submission" date="2021-02" db="EMBL/GenBank/DDBJ databases">
        <authorList>
            <person name="Kimball J.A."/>
            <person name="Haas M.W."/>
            <person name="Macchietto M."/>
            <person name="Kono T."/>
            <person name="Duquette J."/>
            <person name="Shao M."/>
        </authorList>
    </citation>
    <scope>NUCLEOTIDE SEQUENCE</scope>
    <source>
        <tissue evidence="1">Fresh leaf tissue</tissue>
    </source>
</reference>
<dbReference type="Pfam" id="PF05212">
    <property type="entry name" value="DUF707"/>
    <property type="match status" value="1"/>
</dbReference>
<gene>
    <name evidence="1" type="ORF">GUJ93_ZPchr0008g12911</name>
</gene>
<accession>A0A8J5RCY5</accession>
<name>A0A8J5RCY5_ZIZPA</name>
<evidence type="ECO:0000313" key="1">
    <source>
        <dbReference type="EMBL" id="KAG8047247.1"/>
    </source>
</evidence>
<comment type="caution">
    <text evidence="1">The sequence shown here is derived from an EMBL/GenBank/DDBJ whole genome shotgun (WGS) entry which is preliminary data.</text>
</comment>
<proteinExistence type="predicted"/>
<keyword evidence="2" id="KW-1185">Reference proteome</keyword>
<organism evidence="1 2">
    <name type="scientific">Zizania palustris</name>
    <name type="common">Northern wild rice</name>
    <dbReference type="NCBI Taxonomy" id="103762"/>
    <lineage>
        <taxon>Eukaryota</taxon>
        <taxon>Viridiplantae</taxon>
        <taxon>Streptophyta</taxon>
        <taxon>Embryophyta</taxon>
        <taxon>Tracheophyta</taxon>
        <taxon>Spermatophyta</taxon>
        <taxon>Magnoliopsida</taxon>
        <taxon>Liliopsida</taxon>
        <taxon>Poales</taxon>
        <taxon>Poaceae</taxon>
        <taxon>BOP clade</taxon>
        <taxon>Oryzoideae</taxon>
        <taxon>Oryzeae</taxon>
        <taxon>Zizaniinae</taxon>
        <taxon>Zizania</taxon>
    </lineage>
</organism>
<evidence type="ECO:0000313" key="2">
    <source>
        <dbReference type="Proteomes" id="UP000729402"/>
    </source>
</evidence>
<sequence length="168" mass="19349">MDLDSGELLAVKQVLIGRSNATREKAQCFSLENFDLGHIKELEDEVKLLKKTRTSHTPILFDILERSFPEAVIRKYTKQILHGLEYLHRNGNGQDGIFEFRGISSDLCSVSGQDGIFEFRGILSDLCSIRWYAKKKFLHPDIVVAYEYIVTWDEDIGWSILTWMVSFS</sequence>
<reference evidence="1" key="1">
    <citation type="journal article" date="2021" name="bioRxiv">
        <title>Whole Genome Assembly and Annotation of Northern Wild Rice, Zizania palustris L., Supports a Whole Genome Duplication in the Zizania Genus.</title>
        <authorList>
            <person name="Haas M."/>
            <person name="Kono T."/>
            <person name="Macchietto M."/>
            <person name="Millas R."/>
            <person name="McGilp L."/>
            <person name="Shao M."/>
            <person name="Duquette J."/>
            <person name="Hirsch C.N."/>
            <person name="Kimball J."/>
        </authorList>
    </citation>
    <scope>NUCLEOTIDE SEQUENCE</scope>
    <source>
        <tissue evidence="1">Fresh leaf tissue</tissue>
    </source>
</reference>
<dbReference type="InterPro" id="IPR007877">
    <property type="entry name" value="DUF707"/>
</dbReference>
<dbReference type="Proteomes" id="UP000729402">
    <property type="component" value="Unassembled WGS sequence"/>
</dbReference>
<evidence type="ECO:0008006" key="3">
    <source>
        <dbReference type="Google" id="ProtNLM"/>
    </source>
</evidence>
<dbReference type="EMBL" id="JAAALK010000290">
    <property type="protein sequence ID" value="KAG8047247.1"/>
    <property type="molecule type" value="Genomic_DNA"/>
</dbReference>